<comment type="caution">
    <text evidence="6">The sequence shown here is derived from an EMBL/GenBank/DDBJ whole genome shotgun (WGS) entry which is preliminary data.</text>
</comment>
<dbReference type="InterPro" id="IPR017923">
    <property type="entry name" value="TFIIS_N"/>
</dbReference>
<dbReference type="InterPro" id="IPR035441">
    <property type="entry name" value="TFIIS/LEDGF_dom_sf"/>
</dbReference>
<evidence type="ECO:0000313" key="6">
    <source>
        <dbReference type="EMBL" id="KAG9444275.1"/>
    </source>
</evidence>
<dbReference type="InterPro" id="IPR003617">
    <property type="entry name" value="TFIIS/CRSP70_N_sub"/>
</dbReference>
<evidence type="ECO:0000256" key="3">
    <source>
        <dbReference type="PROSITE-ProRule" id="PRU00649"/>
    </source>
</evidence>
<evidence type="ECO:0000256" key="4">
    <source>
        <dbReference type="SAM" id="MobiDB-lite"/>
    </source>
</evidence>
<dbReference type="CDD" id="cd00183">
    <property type="entry name" value="TFIIS_I"/>
    <property type="match status" value="1"/>
</dbReference>
<dbReference type="SMART" id="SM00509">
    <property type="entry name" value="TFS2N"/>
    <property type="match status" value="1"/>
</dbReference>
<reference evidence="6 7" key="1">
    <citation type="submission" date="2021-07" db="EMBL/GenBank/DDBJ databases">
        <title>The Aristolochia fimbriata genome: insights into angiosperm evolution, floral development and chemical biosynthesis.</title>
        <authorList>
            <person name="Jiao Y."/>
        </authorList>
    </citation>
    <scope>NUCLEOTIDE SEQUENCE [LARGE SCALE GENOMIC DNA]</scope>
    <source>
        <strain evidence="6">IBCAS-2021</strain>
        <tissue evidence="6">Leaf</tissue>
    </source>
</reference>
<keyword evidence="2 3" id="KW-0539">Nucleus</keyword>
<comment type="subcellular location">
    <subcellularLocation>
        <location evidence="1 3">Nucleus</location>
    </subcellularLocation>
</comment>
<feature type="compositionally biased region" description="Basic and acidic residues" evidence="4">
    <location>
        <begin position="199"/>
        <end position="215"/>
    </location>
</feature>
<name>A0AAV7E602_ARIFI</name>
<dbReference type="Gene3D" id="1.20.930.10">
    <property type="entry name" value="Conserved domain common to transcription factors TFIIS, elongin A, CRSP70"/>
    <property type="match status" value="1"/>
</dbReference>
<keyword evidence="7" id="KW-1185">Reference proteome</keyword>
<evidence type="ECO:0000256" key="2">
    <source>
        <dbReference type="ARBA" id="ARBA00023242"/>
    </source>
</evidence>
<dbReference type="InterPro" id="IPR044790">
    <property type="entry name" value="MD26C-like"/>
</dbReference>
<dbReference type="EMBL" id="JAINDJ010000006">
    <property type="protein sequence ID" value="KAG9444275.1"/>
    <property type="molecule type" value="Genomic_DNA"/>
</dbReference>
<evidence type="ECO:0000259" key="5">
    <source>
        <dbReference type="PROSITE" id="PS51319"/>
    </source>
</evidence>
<dbReference type="GO" id="GO:0005634">
    <property type="term" value="C:nucleus"/>
    <property type="evidence" value="ECO:0007669"/>
    <property type="project" value="UniProtKB-SubCell"/>
</dbReference>
<feature type="region of interest" description="Disordered" evidence="4">
    <location>
        <begin position="199"/>
        <end position="254"/>
    </location>
</feature>
<dbReference type="PROSITE" id="PS51319">
    <property type="entry name" value="TFIIS_N"/>
    <property type="match status" value="1"/>
</dbReference>
<accession>A0AAV7E602</accession>
<dbReference type="AlphaFoldDB" id="A0AAV7E602"/>
<dbReference type="SUPFAM" id="SSF47676">
    <property type="entry name" value="Conserved domain common to transcription factors TFIIS, elongin A, CRSP70"/>
    <property type="match status" value="1"/>
</dbReference>
<evidence type="ECO:0000313" key="7">
    <source>
        <dbReference type="Proteomes" id="UP000825729"/>
    </source>
</evidence>
<proteinExistence type="predicted"/>
<dbReference type="Pfam" id="PF08711">
    <property type="entry name" value="Med26"/>
    <property type="match status" value="1"/>
</dbReference>
<protein>
    <recommendedName>
        <fullName evidence="5">TFIIS N-terminal domain-containing protein</fullName>
    </recommendedName>
</protein>
<feature type="compositionally biased region" description="Basic and acidic residues" evidence="4">
    <location>
        <begin position="384"/>
        <end position="406"/>
    </location>
</feature>
<organism evidence="6 7">
    <name type="scientific">Aristolochia fimbriata</name>
    <name type="common">White veined hardy Dutchman's pipe vine</name>
    <dbReference type="NCBI Taxonomy" id="158543"/>
    <lineage>
        <taxon>Eukaryota</taxon>
        <taxon>Viridiplantae</taxon>
        <taxon>Streptophyta</taxon>
        <taxon>Embryophyta</taxon>
        <taxon>Tracheophyta</taxon>
        <taxon>Spermatophyta</taxon>
        <taxon>Magnoliopsida</taxon>
        <taxon>Magnoliidae</taxon>
        <taxon>Piperales</taxon>
        <taxon>Aristolochiaceae</taxon>
        <taxon>Aristolochia</taxon>
    </lineage>
</organism>
<feature type="region of interest" description="Disordered" evidence="4">
    <location>
        <begin position="371"/>
        <end position="423"/>
    </location>
</feature>
<feature type="compositionally biased region" description="Polar residues" evidence="4">
    <location>
        <begin position="371"/>
        <end position="383"/>
    </location>
</feature>
<dbReference type="PANTHER" id="PTHR47210:SF1">
    <property type="entry name" value="MEDIATOR OF RNA POLYMERASE II TRANSCRIPTION SUBUNIT 26C-RELATED"/>
    <property type="match status" value="1"/>
</dbReference>
<dbReference type="Proteomes" id="UP000825729">
    <property type="component" value="Unassembled WGS sequence"/>
</dbReference>
<dbReference type="PANTHER" id="PTHR47210">
    <property type="entry name" value="MEDIATOR OF RNA POLYMERASE II TRANSCRIPTION SUBUNIT 26C-RELATED"/>
    <property type="match status" value="1"/>
</dbReference>
<evidence type="ECO:0000256" key="1">
    <source>
        <dbReference type="ARBA" id="ARBA00004123"/>
    </source>
</evidence>
<gene>
    <name evidence="6" type="ORF">H6P81_015615</name>
</gene>
<sequence>MSIRSAGSGTTNIPELTATSHNVPPFSAAFPGCSTGVQSVLRSFVLGNGTASGRVQSVCNVFALHGSIAHLLLFLPQSASIILFTAASLCFCLAEMFARFGFGDTFARLIGGLSESQMRVWLRPSQVLGASCGSNFGRSGMDLDDFKSILRGSGVDLWTFIDTAISFASAEHPLELPSRRDGIVERLYTAACKKCELSEPRQARSESLQEREKTRAIFGDSDDEREGRGQSPATPFSEHEADEEGEDDVDRRHDQEKRRVLEIKEQIEDHDQTEDSLVEILESLADMNITFQVLKETDIGRHMNGLRKHPSTEVRRLVKHLVRKWKEIVDEWVTANAPSEVEVSSFIAEGDSPQRNQSQHHQNGNQVADIQKSSNHQNGGSSADRNKQKLEAKEKKVPQRGVEMKHKPSVPDSASPYKPKEARESAIDLEKLASARRRLHENYKEAENAKKQRTIQVMDLHDIPKPKNSFFARGKGFHGRHG</sequence>
<feature type="domain" description="TFIIS N-terminal" evidence="5">
    <location>
        <begin position="255"/>
        <end position="332"/>
    </location>
</feature>